<reference evidence="1 2" key="1">
    <citation type="submission" date="2024-06" db="EMBL/GenBank/DDBJ databases">
        <title>The draft genome of Grus japonensis, version 3.</title>
        <authorList>
            <person name="Nabeshima K."/>
            <person name="Suzuki S."/>
            <person name="Onuma M."/>
        </authorList>
    </citation>
    <scope>NUCLEOTIDE SEQUENCE [LARGE SCALE GENOMIC DNA]</scope>
    <source>
        <strain evidence="1 2">451A</strain>
    </source>
</reference>
<dbReference type="PANTHER" id="PTHR33395:SF22">
    <property type="entry name" value="REVERSE TRANSCRIPTASE DOMAIN-CONTAINING PROTEIN"/>
    <property type="match status" value="1"/>
</dbReference>
<dbReference type="AlphaFoldDB" id="A0ABC9W6T1"/>
<comment type="caution">
    <text evidence="1">The sequence shown here is derived from an EMBL/GenBank/DDBJ whole genome shotgun (WGS) entry which is preliminary data.</text>
</comment>
<sequence length="139" mass="15802">MGLDEMHPRVLRELADEVVKPLSIMSEKSCQSSGVPTDWKRGNITPIFNKGKKKDLRTYRPVSITSLPGKIMEQILLETVENKKVISDSQHSFMKGKLCLTNFVAFYNGVTVLVDKGRATDIIYWELYKAFDSVLHNIL</sequence>
<dbReference type="PANTHER" id="PTHR33395">
    <property type="entry name" value="TRANSCRIPTASE, PUTATIVE-RELATED-RELATED"/>
    <property type="match status" value="1"/>
</dbReference>
<dbReference type="EMBL" id="BAAFJT010000001">
    <property type="protein sequence ID" value="GAB0180863.1"/>
    <property type="molecule type" value="Genomic_DNA"/>
</dbReference>
<organism evidence="1 2">
    <name type="scientific">Grus japonensis</name>
    <name type="common">Japanese crane</name>
    <name type="synonym">Red-crowned crane</name>
    <dbReference type="NCBI Taxonomy" id="30415"/>
    <lineage>
        <taxon>Eukaryota</taxon>
        <taxon>Metazoa</taxon>
        <taxon>Chordata</taxon>
        <taxon>Craniata</taxon>
        <taxon>Vertebrata</taxon>
        <taxon>Euteleostomi</taxon>
        <taxon>Archelosauria</taxon>
        <taxon>Archosauria</taxon>
        <taxon>Dinosauria</taxon>
        <taxon>Saurischia</taxon>
        <taxon>Theropoda</taxon>
        <taxon>Coelurosauria</taxon>
        <taxon>Aves</taxon>
        <taxon>Neognathae</taxon>
        <taxon>Neoaves</taxon>
        <taxon>Gruiformes</taxon>
        <taxon>Gruidae</taxon>
        <taxon>Grus</taxon>
    </lineage>
</organism>
<accession>A0ABC9W6T1</accession>
<gene>
    <name evidence="1" type="ORF">GRJ2_000551600</name>
</gene>
<protein>
    <submittedName>
        <fullName evidence="1">Mitochondrial enolase superfamily member 1</fullName>
    </submittedName>
</protein>
<keyword evidence="2" id="KW-1185">Reference proteome</keyword>
<evidence type="ECO:0000313" key="1">
    <source>
        <dbReference type="EMBL" id="GAB0180863.1"/>
    </source>
</evidence>
<proteinExistence type="predicted"/>
<dbReference type="Proteomes" id="UP001623348">
    <property type="component" value="Unassembled WGS sequence"/>
</dbReference>
<name>A0ABC9W6T1_GRUJA</name>
<evidence type="ECO:0000313" key="2">
    <source>
        <dbReference type="Proteomes" id="UP001623348"/>
    </source>
</evidence>